<keyword evidence="1" id="KW-0812">Transmembrane</keyword>
<sequence length="131" mass="14095">MAITVLSSAAAARLCFPVSDNHQFPKKLSYTKSAISIPRRSTISFHIRASNSPRQEENSRSNNSTDFASQEDLKFLLKLGAGSVAGAAVIKYGSVILPQITRPNIIEALIMVSTPVIVAVVLLIKQSRAEG</sequence>
<name>A0A7J7CYJ1_TRIWF</name>
<keyword evidence="3" id="KW-1185">Reference proteome</keyword>
<protein>
    <submittedName>
        <fullName evidence="2">Uncharacterized protein</fullName>
    </submittedName>
</protein>
<proteinExistence type="predicted"/>
<feature type="transmembrane region" description="Helical" evidence="1">
    <location>
        <begin position="105"/>
        <end position="124"/>
    </location>
</feature>
<accession>A0A7J7CYJ1</accession>
<feature type="transmembrane region" description="Helical" evidence="1">
    <location>
        <begin position="75"/>
        <end position="93"/>
    </location>
</feature>
<dbReference type="OrthoDB" id="513929at2759"/>
<dbReference type="AlphaFoldDB" id="A0A7J7CYJ1"/>
<comment type="caution">
    <text evidence="2">The sequence shown here is derived from an EMBL/GenBank/DDBJ whole genome shotgun (WGS) entry which is preliminary data.</text>
</comment>
<gene>
    <name evidence="2" type="ORF">HS088_TW12G00276</name>
</gene>
<dbReference type="InParanoid" id="A0A7J7CYJ1"/>
<dbReference type="PANTHER" id="PTHR37224">
    <property type="entry name" value="OS02G0804400 PROTEIN"/>
    <property type="match status" value="1"/>
</dbReference>
<reference evidence="2 3" key="1">
    <citation type="journal article" date="2020" name="Nat. Commun.">
        <title>Genome of Tripterygium wilfordii and identification of cytochrome P450 involved in triptolide biosynthesis.</title>
        <authorList>
            <person name="Tu L."/>
            <person name="Su P."/>
            <person name="Zhang Z."/>
            <person name="Gao L."/>
            <person name="Wang J."/>
            <person name="Hu T."/>
            <person name="Zhou J."/>
            <person name="Zhang Y."/>
            <person name="Zhao Y."/>
            <person name="Liu Y."/>
            <person name="Song Y."/>
            <person name="Tong Y."/>
            <person name="Lu Y."/>
            <person name="Yang J."/>
            <person name="Xu C."/>
            <person name="Jia M."/>
            <person name="Peters R.J."/>
            <person name="Huang L."/>
            <person name="Gao W."/>
        </authorList>
    </citation>
    <scope>NUCLEOTIDE SEQUENCE [LARGE SCALE GENOMIC DNA]</scope>
    <source>
        <strain evidence="3">cv. XIE 37</strain>
        <tissue evidence="2">Leaf</tissue>
    </source>
</reference>
<dbReference type="EMBL" id="JAAARO010000012">
    <property type="protein sequence ID" value="KAF5739078.1"/>
    <property type="molecule type" value="Genomic_DNA"/>
</dbReference>
<dbReference type="Proteomes" id="UP000593562">
    <property type="component" value="Unassembled WGS sequence"/>
</dbReference>
<keyword evidence="1" id="KW-0472">Membrane</keyword>
<evidence type="ECO:0000313" key="3">
    <source>
        <dbReference type="Proteomes" id="UP000593562"/>
    </source>
</evidence>
<keyword evidence="1" id="KW-1133">Transmembrane helix</keyword>
<dbReference type="FunCoup" id="A0A7J7CYJ1">
    <property type="interactions" value="188"/>
</dbReference>
<evidence type="ECO:0000256" key="1">
    <source>
        <dbReference type="SAM" id="Phobius"/>
    </source>
</evidence>
<evidence type="ECO:0000313" key="2">
    <source>
        <dbReference type="EMBL" id="KAF5739078.1"/>
    </source>
</evidence>
<organism evidence="2 3">
    <name type="scientific">Tripterygium wilfordii</name>
    <name type="common">Thunder God vine</name>
    <dbReference type="NCBI Taxonomy" id="458696"/>
    <lineage>
        <taxon>Eukaryota</taxon>
        <taxon>Viridiplantae</taxon>
        <taxon>Streptophyta</taxon>
        <taxon>Embryophyta</taxon>
        <taxon>Tracheophyta</taxon>
        <taxon>Spermatophyta</taxon>
        <taxon>Magnoliopsida</taxon>
        <taxon>eudicotyledons</taxon>
        <taxon>Gunneridae</taxon>
        <taxon>Pentapetalae</taxon>
        <taxon>rosids</taxon>
        <taxon>fabids</taxon>
        <taxon>Celastrales</taxon>
        <taxon>Celastraceae</taxon>
        <taxon>Tripterygium</taxon>
    </lineage>
</organism>